<comment type="caution">
    <text evidence="3">The sequence shown here is derived from an EMBL/GenBank/DDBJ whole genome shotgun (WGS) entry which is preliminary data.</text>
</comment>
<protein>
    <submittedName>
        <fullName evidence="3">Membrane protein</fullName>
    </submittedName>
</protein>
<evidence type="ECO:0000256" key="2">
    <source>
        <dbReference type="SAM" id="Phobius"/>
    </source>
</evidence>
<feature type="transmembrane region" description="Helical" evidence="2">
    <location>
        <begin position="220"/>
        <end position="239"/>
    </location>
</feature>
<feature type="transmembrane region" description="Helical" evidence="2">
    <location>
        <begin position="195"/>
        <end position="214"/>
    </location>
</feature>
<dbReference type="AlphaFoldDB" id="A0AAD9GJ85"/>
<feature type="transmembrane region" description="Helical" evidence="2">
    <location>
        <begin position="147"/>
        <end position="167"/>
    </location>
</feature>
<name>A0AAD9GJ85_BABDI</name>
<gene>
    <name evidence="3" type="ORF">X943_000833</name>
</gene>
<reference evidence="3" key="2">
    <citation type="submission" date="2021-05" db="EMBL/GenBank/DDBJ databases">
        <authorList>
            <person name="Pain A."/>
        </authorList>
    </citation>
    <scope>NUCLEOTIDE SEQUENCE</scope>
    <source>
        <strain evidence="3">1802A</strain>
    </source>
</reference>
<feature type="transmembrane region" description="Helical" evidence="2">
    <location>
        <begin position="173"/>
        <end position="190"/>
    </location>
</feature>
<keyword evidence="2" id="KW-1133">Transmembrane helix</keyword>
<reference evidence="3" key="1">
    <citation type="journal article" date="2014" name="Nucleic Acids Res.">
        <title>The evolutionary dynamics of variant antigen genes in Babesia reveal a history of genomic innovation underlying host-parasite interaction.</title>
        <authorList>
            <person name="Jackson A.P."/>
            <person name="Otto T.D."/>
            <person name="Darby A."/>
            <person name="Ramaprasad A."/>
            <person name="Xia D."/>
            <person name="Echaide I.E."/>
            <person name="Farber M."/>
            <person name="Gahlot S."/>
            <person name="Gamble J."/>
            <person name="Gupta D."/>
            <person name="Gupta Y."/>
            <person name="Jackson L."/>
            <person name="Malandrin L."/>
            <person name="Malas T.B."/>
            <person name="Moussa E."/>
            <person name="Nair M."/>
            <person name="Reid A.J."/>
            <person name="Sanders M."/>
            <person name="Sharma J."/>
            <person name="Tracey A."/>
            <person name="Quail M.A."/>
            <person name="Weir W."/>
            <person name="Wastling J.M."/>
            <person name="Hall N."/>
            <person name="Willadsen P."/>
            <person name="Lingelbach K."/>
            <person name="Shiels B."/>
            <person name="Tait A."/>
            <person name="Berriman M."/>
            <person name="Allred D.R."/>
            <person name="Pain A."/>
        </authorList>
    </citation>
    <scope>NUCLEOTIDE SEQUENCE</scope>
    <source>
        <strain evidence="3">1802A</strain>
    </source>
</reference>
<keyword evidence="2" id="KW-0812">Transmembrane</keyword>
<sequence>MEINPFLSTLYFLPIVAAAKLRFAHHNDQLVKPHEHGISHLNRRTEGLARNPPHTNHHVRGTNPSPFHANVGPDLLVLIERAVEIEHRWKRMLHFLCSISSVMGAFCLFSLSLWQTSKLFSQVRSLSIFPKFEQGLWNQKFFKGGGYWLLTGAGCGAILGACLSLALDPFYTCYFMSGFMLLGASVVYIGRRGAILGTTGGMVVGLTLGVIHSGSISASIVEGILCMFSGIAIGFVPIFSNLKINTRYIQQGLRSTALATQ</sequence>
<evidence type="ECO:0000256" key="1">
    <source>
        <dbReference type="SAM" id="MobiDB-lite"/>
    </source>
</evidence>
<accession>A0AAD9GJ85</accession>
<evidence type="ECO:0000313" key="3">
    <source>
        <dbReference type="EMBL" id="KAK1939535.1"/>
    </source>
</evidence>
<proteinExistence type="predicted"/>
<dbReference type="EMBL" id="JAHBMH010000007">
    <property type="protein sequence ID" value="KAK1939535.1"/>
    <property type="molecule type" value="Genomic_DNA"/>
</dbReference>
<evidence type="ECO:0000313" key="4">
    <source>
        <dbReference type="Proteomes" id="UP001195914"/>
    </source>
</evidence>
<feature type="region of interest" description="Disordered" evidence="1">
    <location>
        <begin position="46"/>
        <end position="65"/>
    </location>
</feature>
<feature type="transmembrane region" description="Helical" evidence="2">
    <location>
        <begin position="92"/>
        <end position="114"/>
    </location>
</feature>
<organism evidence="3 4">
    <name type="scientific">Babesia divergens</name>
    <dbReference type="NCBI Taxonomy" id="32595"/>
    <lineage>
        <taxon>Eukaryota</taxon>
        <taxon>Sar</taxon>
        <taxon>Alveolata</taxon>
        <taxon>Apicomplexa</taxon>
        <taxon>Aconoidasida</taxon>
        <taxon>Piroplasmida</taxon>
        <taxon>Babesiidae</taxon>
        <taxon>Babesia</taxon>
    </lineage>
</organism>
<keyword evidence="2" id="KW-0472">Membrane</keyword>
<dbReference type="Proteomes" id="UP001195914">
    <property type="component" value="Unassembled WGS sequence"/>
</dbReference>
<keyword evidence="4" id="KW-1185">Reference proteome</keyword>